<dbReference type="Proteomes" id="UP001552299">
    <property type="component" value="Unassembled WGS sequence"/>
</dbReference>
<evidence type="ECO:0008006" key="4">
    <source>
        <dbReference type="Google" id="ProtNLM"/>
    </source>
</evidence>
<gene>
    <name evidence="2" type="ORF">M5K25_003272</name>
</gene>
<reference evidence="2 3" key="1">
    <citation type="journal article" date="2024" name="Plant Biotechnol. J.">
        <title>Dendrobium thyrsiflorum genome and its molecular insights into genes involved in important horticultural traits.</title>
        <authorList>
            <person name="Chen B."/>
            <person name="Wang J.Y."/>
            <person name="Zheng P.J."/>
            <person name="Li K.L."/>
            <person name="Liang Y.M."/>
            <person name="Chen X.F."/>
            <person name="Zhang C."/>
            <person name="Zhao X."/>
            <person name="He X."/>
            <person name="Zhang G.Q."/>
            <person name="Liu Z.J."/>
            <person name="Xu Q."/>
        </authorList>
    </citation>
    <scope>NUCLEOTIDE SEQUENCE [LARGE SCALE GENOMIC DNA]</scope>
    <source>
        <strain evidence="2">GZMU011</strain>
    </source>
</reference>
<dbReference type="PANTHER" id="PTHR35752:SF1">
    <property type="entry name" value="G-PROTEIN COUPLED RECEPTOR"/>
    <property type="match status" value="1"/>
</dbReference>
<evidence type="ECO:0000313" key="2">
    <source>
        <dbReference type="EMBL" id="KAL0924973.1"/>
    </source>
</evidence>
<sequence>MEFPPRRITASISSWHSLALCSPSPPILDLEEKRLSGELFSNSAPSFSRFFHRISILLGLEEMMHVGDKLCSRSRYCLIGYAFVAICLYSPFTASVTVPHSNCYTLDNSSRLVDFTDWIGHVLTHEGQDGDLVVRFCKDVEFRSQKGYIDFGRFGISNYFVAGSGSIDFIQGFYNGDLTNCEHTFDKLGRTAQVNIICGSCLSGGCKGDFGCICNISYDASKCRVIVEIAIPCAKRESRVFEGFTVGFHPRSWEIVYNGLTQIGFEKPHPEFSFETDQSQVPLYLTSISSVASLVGKPSYKVSPKEGLEIRLSGSAASGVAPTTLSPSVLLVNWRCERLHDSPYKIDISIPVDGYDPIEFTLTKFCGYTQGREGDSLRGWATFGVISFVLIVLSVVSCCGGFIYKTRIEHQHGLYALPGMTILSACLDAVSGPGAHSLRDDSNGNSVTQASWERVSTTIEGTRRTNERRYGSI</sequence>
<protein>
    <recommendedName>
        <fullName evidence="4">AT4G36440-like protein</fullName>
    </recommendedName>
</protein>
<name>A0ABD0VRD5_DENTH</name>
<keyword evidence="1" id="KW-1133">Transmembrane helix</keyword>
<accession>A0ABD0VRD5</accession>
<proteinExistence type="predicted"/>
<dbReference type="PANTHER" id="PTHR35752">
    <property type="entry name" value="G-PROTEIN COUPLED RECEPTOR"/>
    <property type="match status" value="1"/>
</dbReference>
<organism evidence="2 3">
    <name type="scientific">Dendrobium thyrsiflorum</name>
    <name type="common">Pinecone-like raceme dendrobium</name>
    <name type="synonym">Orchid</name>
    <dbReference type="NCBI Taxonomy" id="117978"/>
    <lineage>
        <taxon>Eukaryota</taxon>
        <taxon>Viridiplantae</taxon>
        <taxon>Streptophyta</taxon>
        <taxon>Embryophyta</taxon>
        <taxon>Tracheophyta</taxon>
        <taxon>Spermatophyta</taxon>
        <taxon>Magnoliopsida</taxon>
        <taxon>Liliopsida</taxon>
        <taxon>Asparagales</taxon>
        <taxon>Orchidaceae</taxon>
        <taxon>Epidendroideae</taxon>
        <taxon>Malaxideae</taxon>
        <taxon>Dendrobiinae</taxon>
        <taxon>Dendrobium</taxon>
    </lineage>
</organism>
<dbReference type="EMBL" id="JANQDX010000004">
    <property type="protein sequence ID" value="KAL0924973.1"/>
    <property type="molecule type" value="Genomic_DNA"/>
</dbReference>
<evidence type="ECO:0000313" key="3">
    <source>
        <dbReference type="Proteomes" id="UP001552299"/>
    </source>
</evidence>
<keyword evidence="1" id="KW-0472">Membrane</keyword>
<comment type="caution">
    <text evidence="2">The sequence shown here is derived from an EMBL/GenBank/DDBJ whole genome shotgun (WGS) entry which is preliminary data.</text>
</comment>
<keyword evidence="1" id="KW-0812">Transmembrane</keyword>
<evidence type="ECO:0000256" key="1">
    <source>
        <dbReference type="SAM" id="Phobius"/>
    </source>
</evidence>
<dbReference type="AlphaFoldDB" id="A0ABD0VRD5"/>
<keyword evidence="3" id="KW-1185">Reference proteome</keyword>
<feature type="transmembrane region" description="Helical" evidence="1">
    <location>
        <begin position="380"/>
        <end position="404"/>
    </location>
</feature>